<dbReference type="AlphaFoldDB" id="A0A917Q7X7"/>
<evidence type="ECO:0000313" key="3">
    <source>
        <dbReference type="Proteomes" id="UP000600449"/>
    </source>
</evidence>
<organism evidence="2 3">
    <name type="scientific">Salinarimonas ramus</name>
    <dbReference type="NCBI Taxonomy" id="690164"/>
    <lineage>
        <taxon>Bacteria</taxon>
        <taxon>Pseudomonadati</taxon>
        <taxon>Pseudomonadota</taxon>
        <taxon>Alphaproteobacteria</taxon>
        <taxon>Hyphomicrobiales</taxon>
        <taxon>Salinarimonadaceae</taxon>
        <taxon>Salinarimonas</taxon>
    </lineage>
</organism>
<dbReference type="InterPro" id="IPR038740">
    <property type="entry name" value="BioF2-like_GNAT_dom"/>
</dbReference>
<accession>A0A917Q7X7</accession>
<dbReference type="Gene3D" id="3.40.630.30">
    <property type="match status" value="1"/>
</dbReference>
<dbReference type="Pfam" id="PF13480">
    <property type="entry name" value="Acetyltransf_6"/>
    <property type="match status" value="1"/>
</dbReference>
<comment type="caution">
    <text evidence="2">The sequence shown here is derived from an EMBL/GenBank/DDBJ whole genome shotgun (WGS) entry which is preliminary data.</text>
</comment>
<dbReference type="SUPFAM" id="SSF55729">
    <property type="entry name" value="Acyl-CoA N-acyltransferases (Nat)"/>
    <property type="match status" value="1"/>
</dbReference>
<name>A0A917Q7X7_9HYPH</name>
<proteinExistence type="predicted"/>
<keyword evidence="3" id="KW-1185">Reference proteome</keyword>
<evidence type="ECO:0000259" key="1">
    <source>
        <dbReference type="Pfam" id="PF13480"/>
    </source>
</evidence>
<dbReference type="Proteomes" id="UP000600449">
    <property type="component" value="Unassembled WGS sequence"/>
</dbReference>
<evidence type="ECO:0000313" key="2">
    <source>
        <dbReference type="EMBL" id="GGK34056.1"/>
    </source>
</evidence>
<sequence length="374" mass="40286">MHEIFDVALRSEIDLDGAAYRDLFRRAGEPCFGHPTWLAALARIFPASRGGVVRFLVVEERGTGRLALVLPLFRRSRLGVELVQSADFGVSDYTGPIAEPAEIVRLAADPGIRLAIARAVGRPALLRLARVRDGADDVAHLIGARTSPAPHAAHAIALPRTHAQWRESLSRSTRQALKRRRRQAEAIAPLALEVVDRAGVDAALERLLAFRAVRFPASDDALQRQDGHAFYREVARRGVEDGFVRIYALRHGERIVAVDYCIVSGGVTCLLLRGITPDADQALSFGNTLFDEIVGHCIASGDRVLDLAAGDEAYKTRFGAIAHPLAIVDAHAGPAGLVIHGAARSARLRAALRRLAVAPGARRAAAPSIVRDAS</sequence>
<dbReference type="EMBL" id="BMMF01000005">
    <property type="protein sequence ID" value="GGK34056.1"/>
    <property type="molecule type" value="Genomic_DNA"/>
</dbReference>
<dbReference type="RefSeq" id="WP_188912485.1">
    <property type="nucleotide sequence ID" value="NZ_BMMF01000005.1"/>
</dbReference>
<reference evidence="2 3" key="1">
    <citation type="journal article" date="2014" name="Int. J. Syst. Evol. Microbiol.">
        <title>Complete genome sequence of Corynebacterium casei LMG S-19264T (=DSM 44701T), isolated from a smear-ripened cheese.</title>
        <authorList>
            <consortium name="US DOE Joint Genome Institute (JGI-PGF)"/>
            <person name="Walter F."/>
            <person name="Albersmeier A."/>
            <person name="Kalinowski J."/>
            <person name="Ruckert C."/>
        </authorList>
    </citation>
    <scope>NUCLEOTIDE SEQUENCE [LARGE SCALE GENOMIC DNA]</scope>
    <source>
        <strain evidence="2 3">CGMCC 1.9161</strain>
    </source>
</reference>
<protein>
    <recommendedName>
        <fullName evidence="1">BioF2-like acetyltransferase domain-containing protein</fullName>
    </recommendedName>
</protein>
<gene>
    <name evidence="2" type="ORF">GCM10011322_20930</name>
</gene>
<feature type="domain" description="BioF2-like acetyltransferase" evidence="1">
    <location>
        <begin position="171"/>
        <end position="315"/>
    </location>
</feature>
<dbReference type="InterPro" id="IPR016181">
    <property type="entry name" value="Acyl_CoA_acyltransferase"/>
</dbReference>